<evidence type="ECO:0000256" key="1">
    <source>
        <dbReference type="ARBA" id="ARBA00023242"/>
    </source>
</evidence>
<evidence type="ECO:0000256" key="2">
    <source>
        <dbReference type="SAM" id="MobiDB-lite"/>
    </source>
</evidence>
<sequence length="173" mass="19192">MNDKRMLSNTKSKAKSTKPRDTAKRAARALKERCNGGIPCDRCKKSGHECKFSDSLKRPRILRQEPDEQLDAEPSVVRPDPMAFFEVERIRALEHIAQYFTGIEDCSTANLQQVIATFQPKGTTQPNSLSAGPAQCDEPETPDNIISTEPMSASTVGTWRGDSRRCPAVPQTD</sequence>
<dbReference type="Pfam" id="PF00172">
    <property type="entry name" value="Zn_clus"/>
    <property type="match status" value="1"/>
</dbReference>
<feature type="domain" description="Zn(2)-C6 fungal-type" evidence="3">
    <location>
        <begin position="28"/>
        <end position="58"/>
    </location>
</feature>
<accession>A0ABR1HS11</accession>
<comment type="caution">
    <text evidence="4">The sequence shown here is derived from an EMBL/GenBank/DDBJ whole genome shotgun (WGS) entry which is preliminary data.</text>
</comment>
<dbReference type="SUPFAM" id="SSF57701">
    <property type="entry name" value="Zn2/Cys6 DNA-binding domain"/>
    <property type="match status" value="1"/>
</dbReference>
<keyword evidence="5" id="KW-1185">Reference proteome</keyword>
<dbReference type="EMBL" id="JAZAVJ010000008">
    <property type="protein sequence ID" value="KAK7423665.1"/>
    <property type="molecule type" value="Genomic_DNA"/>
</dbReference>
<proteinExistence type="predicted"/>
<keyword evidence="1" id="KW-0539">Nucleus</keyword>
<gene>
    <name evidence="4" type="ORF">QQX98_000855</name>
</gene>
<feature type="compositionally biased region" description="Polar residues" evidence="2">
    <location>
        <begin position="144"/>
        <end position="157"/>
    </location>
</feature>
<name>A0ABR1HS11_9HYPO</name>
<dbReference type="Gene3D" id="4.10.240.10">
    <property type="entry name" value="Zn(2)-C6 fungal-type DNA-binding domain"/>
    <property type="match status" value="1"/>
</dbReference>
<dbReference type="Proteomes" id="UP001498476">
    <property type="component" value="Unassembled WGS sequence"/>
</dbReference>
<evidence type="ECO:0000259" key="3">
    <source>
        <dbReference type="Pfam" id="PF00172"/>
    </source>
</evidence>
<feature type="region of interest" description="Disordered" evidence="2">
    <location>
        <begin position="122"/>
        <end position="173"/>
    </location>
</feature>
<dbReference type="InterPro" id="IPR001138">
    <property type="entry name" value="Zn2Cys6_DnaBD"/>
</dbReference>
<feature type="region of interest" description="Disordered" evidence="2">
    <location>
        <begin position="1"/>
        <end position="27"/>
    </location>
</feature>
<organism evidence="4 5">
    <name type="scientific">Neonectria punicea</name>
    <dbReference type="NCBI Taxonomy" id="979145"/>
    <lineage>
        <taxon>Eukaryota</taxon>
        <taxon>Fungi</taxon>
        <taxon>Dikarya</taxon>
        <taxon>Ascomycota</taxon>
        <taxon>Pezizomycotina</taxon>
        <taxon>Sordariomycetes</taxon>
        <taxon>Hypocreomycetidae</taxon>
        <taxon>Hypocreales</taxon>
        <taxon>Nectriaceae</taxon>
        <taxon>Neonectria</taxon>
    </lineage>
</organism>
<reference evidence="4 5" key="1">
    <citation type="journal article" date="2025" name="Microbiol. Resour. Announc.">
        <title>Draft genome sequences for Neonectria magnoliae and Neonectria punicea, canker pathogens of Liriodendron tulipifera and Acer saccharum in West Virginia.</title>
        <authorList>
            <person name="Petronek H.M."/>
            <person name="Kasson M.T."/>
            <person name="Metheny A.M."/>
            <person name="Stauder C.M."/>
            <person name="Lovett B."/>
            <person name="Lynch S.C."/>
            <person name="Garnas J.R."/>
            <person name="Kasson L.R."/>
            <person name="Stajich J.E."/>
        </authorList>
    </citation>
    <scope>NUCLEOTIDE SEQUENCE [LARGE SCALE GENOMIC DNA]</scope>
    <source>
        <strain evidence="4 5">NRRL 64653</strain>
    </source>
</reference>
<evidence type="ECO:0000313" key="5">
    <source>
        <dbReference type="Proteomes" id="UP001498476"/>
    </source>
</evidence>
<evidence type="ECO:0000313" key="4">
    <source>
        <dbReference type="EMBL" id="KAK7423665.1"/>
    </source>
</evidence>
<dbReference type="InterPro" id="IPR036864">
    <property type="entry name" value="Zn2-C6_fun-type_DNA-bd_sf"/>
</dbReference>
<feature type="compositionally biased region" description="Basic and acidic residues" evidence="2">
    <location>
        <begin position="18"/>
        <end position="27"/>
    </location>
</feature>
<protein>
    <recommendedName>
        <fullName evidence="3">Zn(2)-C6 fungal-type domain-containing protein</fullName>
    </recommendedName>
</protein>